<comment type="caution">
    <text evidence="1">The sequence shown here is derived from an EMBL/GenBank/DDBJ whole genome shotgun (WGS) entry which is preliminary data.</text>
</comment>
<evidence type="ECO:0000313" key="1">
    <source>
        <dbReference type="EMBL" id="NLE30673.1"/>
    </source>
</evidence>
<protein>
    <submittedName>
        <fullName evidence="1">Uncharacterized protein</fullName>
    </submittedName>
</protein>
<proteinExistence type="predicted"/>
<accession>A0A847ERU6</accession>
<organism evidence="1 2">
    <name type="scientific">Candidatus Dojkabacteria bacterium</name>
    <dbReference type="NCBI Taxonomy" id="2099670"/>
    <lineage>
        <taxon>Bacteria</taxon>
        <taxon>Candidatus Dojkabacteria</taxon>
    </lineage>
</organism>
<name>A0A847ERU6_9BACT</name>
<gene>
    <name evidence="1" type="ORF">GX618_00135</name>
</gene>
<dbReference type="AlphaFoldDB" id="A0A847ERU6"/>
<dbReference type="Proteomes" id="UP000554004">
    <property type="component" value="Unassembled WGS sequence"/>
</dbReference>
<sequence length="400" mass="46271">MLRDYTFGSNDTKRTKYGDLLKELSDTCSKTSITDENFANTLETKTKEIEQQYTELLIDDKCQEEISRRTQVDFVTYVPIQKRFKEPNSEAKSRFSYSLSNRLNSISKTLVKDIENKEELANSKQLFIDTMPELNRIKEKITTARLGYSQKLEVINNILPFGKVNPTIISNPSRFEVIVNDSTVREIEEKLLKNLNSKDLLFHGTPSSKSRLSILINGLMSKKQQQDNLGWSRYNTGNAYNREDLKSAYVPNESEMVFFADAHHMAKFYSNGGFEVGIPTGIAMRNYIKMGDTGEVMIFDKDNPEGGSIIKPEDSFLFITPEVYYQERNSYNNNNENGENFDTRVRKIWGDRLIISNETPPTRIENIDLPPVNRARLLPTKSFYTDKYRKKDRIYKTVYS</sequence>
<reference evidence="1 2" key="1">
    <citation type="journal article" date="2020" name="Biotechnol. Biofuels">
        <title>New insights from the biogas microbiome by comprehensive genome-resolved metagenomics of nearly 1600 species originating from multiple anaerobic digesters.</title>
        <authorList>
            <person name="Campanaro S."/>
            <person name="Treu L."/>
            <person name="Rodriguez-R L.M."/>
            <person name="Kovalovszki A."/>
            <person name="Ziels R.M."/>
            <person name="Maus I."/>
            <person name="Zhu X."/>
            <person name="Kougias P.G."/>
            <person name="Basile A."/>
            <person name="Luo G."/>
            <person name="Schluter A."/>
            <person name="Konstantinidis K.T."/>
            <person name="Angelidaki I."/>
        </authorList>
    </citation>
    <scope>NUCLEOTIDE SEQUENCE [LARGE SCALE GENOMIC DNA]</scope>
    <source>
        <strain evidence="1">AS06rmzACSIP_421</strain>
    </source>
</reference>
<evidence type="ECO:0000313" key="2">
    <source>
        <dbReference type="Proteomes" id="UP000554004"/>
    </source>
</evidence>
<dbReference type="EMBL" id="JAAZAL010000007">
    <property type="protein sequence ID" value="NLE30673.1"/>
    <property type="molecule type" value="Genomic_DNA"/>
</dbReference>